<gene>
    <name evidence="1" type="ORF">IEQ34_021103</name>
</gene>
<evidence type="ECO:0000313" key="2">
    <source>
        <dbReference type="Proteomes" id="UP000775213"/>
    </source>
</evidence>
<dbReference type="EMBL" id="JAGFBR010000018">
    <property type="protein sequence ID" value="KAH0450411.1"/>
    <property type="molecule type" value="Genomic_DNA"/>
</dbReference>
<protein>
    <submittedName>
        <fullName evidence="1">Uncharacterized protein</fullName>
    </submittedName>
</protein>
<name>A0AAV7G2N9_DENCH</name>
<keyword evidence="2" id="KW-1185">Reference proteome</keyword>
<accession>A0AAV7G2N9</accession>
<reference evidence="1 2" key="1">
    <citation type="journal article" date="2021" name="Hortic Res">
        <title>Chromosome-scale assembly of the Dendrobium chrysotoxum genome enhances the understanding of orchid evolution.</title>
        <authorList>
            <person name="Zhang Y."/>
            <person name="Zhang G.Q."/>
            <person name="Zhang D."/>
            <person name="Liu X.D."/>
            <person name="Xu X.Y."/>
            <person name="Sun W.H."/>
            <person name="Yu X."/>
            <person name="Zhu X."/>
            <person name="Wang Z.W."/>
            <person name="Zhao X."/>
            <person name="Zhong W.Y."/>
            <person name="Chen H."/>
            <person name="Yin W.L."/>
            <person name="Huang T."/>
            <person name="Niu S.C."/>
            <person name="Liu Z.J."/>
        </authorList>
    </citation>
    <scope>NUCLEOTIDE SEQUENCE [LARGE SCALE GENOMIC DNA]</scope>
    <source>
        <strain evidence="1">Lindl</strain>
    </source>
</reference>
<dbReference type="Proteomes" id="UP000775213">
    <property type="component" value="Unassembled WGS sequence"/>
</dbReference>
<sequence>MFIQHINHNSVRESKLIVQPIYFKSHLILIIGRLNDKVWKLYDSLPNPEYKAICTKVTKQESFQVI</sequence>
<comment type="caution">
    <text evidence="1">The sequence shown here is derived from an EMBL/GenBank/DDBJ whole genome shotgun (WGS) entry which is preliminary data.</text>
</comment>
<organism evidence="1 2">
    <name type="scientific">Dendrobium chrysotoxum</name>
    <name type="common">Orchid</name>
    <dbReference type="NCBI Taxonomy" id="161865"/>
    <lineage>
        <taxon>Eukaryota</taxon>
        <taxon>Viridiplantae</taxon>
        <taxon>Streptophyta</taxon>
        <taxon>Embryophyta</taxon>
        <taxon>Tracheophyta</taxon>
        <taxon>Spermatophyta</taxon>
        <taxon>Magnoliopsida</taxon>
        <taxon>Liliopsida</taxon>
        <taxon>Asparagales</taxon>
        <taxon>Orchidaceae</taxon>
        <taxon>Epidendroideae</taxon>
        <taxon>Malaxideae</taxon>
        <taxon>Dendrobiinae</taxon>
        <taxon>Dendrobium</taxon>
    </lineage>
</organism>
<evidence type="ECO:0000313" key="1">
    <source>
        <dbReference type="EMBL" id="KAH0450411.1"/>
    </source>
</evidence>
<dbReference type="AlphaFoldDB" id="A0AAV7G2N9"/>
<proteinExistence type="predicted"/>